<dbReference type="PROSITE" id="PS50106">
    <property type="entry name" value="PDZ"/>
    <property type="match status" value="1"/>
</dbReference>
<feature type="compositionally biased region" description="Low complexity" evidence="4">
    <location>
        <begin position="114"/>
        <end position="129"/>
    </location>
</feature>
<evidence type="ECO:0000256" key="2">
    <source>
        <dbReference type="ARBA" id="ARBA00022490"/>
    </source>
</evidence>
<keyword evidence="3" id="KW-0479">Metal-binding</keyword>
<dbReference type="EMBL" id="CAJNOJ010000004">
    <property type="protein sequence ID" value="CAF0743123.1"/>
    <property type="molecule type" value="Genomic_DNA"/>
</dbReference>
<feature type="region of interest" description="Disordered" evidence="4">
    <location>
        <begin position="208"/>
        <end position="228"/>
    </location>
</feature>
<dbReference type="SMART" id="SM00228">
    <property type="entry name" value="PDZ"/>
    <property type="match status" value="1"/>
</dbReference>
<gene>
    <name evidence="6" type="ORF">EDS130_LOCUS1858</name>
</gene>
<dbReference type="Gene3D" id="2.30.42.10">
    <property type="match status" value="1"/>
</dbReference>
<dbReference type="GO" id="GO:0031941">
    <property type="term" value="C:filamentous actin"/>
    <property type="evidence" value="ECO:0007669"/>
    <property type="project" value="TreeGrafter"/>
</dbReference>
<feature type="region of interest" description="Disordered" evidence="4">
    <location>
        <begin position="350"/>
        <end position="377"/>
    </location>
</feature>
<evidence type="ECO:0000313" key="7">
    <source>
        <dbReference type="Proteomes" id="UP000663852"/>
    </source>
</evidence>
<comment type="caution">
    <text evidence="6">The sequence shown here is derived from an EMBL/GenBank/DDBJ whole genome shotgun (WGS) entry which is preliminary data.</text>
</comment>
<keyword evidence="3" id="KW-0862">Zinc</keyword>
<sequence>MSKVFISRPDGTVSWGFRLQGGLEYNEPLTVTNIVPESPADGKLDPGDMITEIAGNNVTNMTHRDALDLIQRCANALFLTVHKVGYAYPPGGSQPRPAPVQSMWKPGGPPQSQPQPQQYQQQYPQHQPQSQPPPSSAYYQQDFQQQPPYYQQNYQQQPPYYQPSFQQQQQQPSYYQHDAHYQQQPPYYQQQSQYQQDFYHQPPQYNYAASLKSRPPTTETHSSFEQTTETATIPAALAKSLGRPGGPKPFTYTPGGLDLSKIRESARVRRHREYISNSEEPNDTQDIEPTMNRRMVSPAEQYTPQNSSHAFNQSRQQPTQQKKHIQHDTDVVTQSRSFQMLQGWISDSEKTVPTAVPPPSQSHSQPQSSSPSSSATATTSVAATAAATAAAAKSAVARAVLEEQQMGNRSRHGSSSGPTSNLPSRSFRYLQEQYSTNNGDNNETTTTTTTTTVEETVVAGEGGVGLRRGSDGHMPSRAFKILQDQYDAQQGVVNRTQAVNNREDLAEIYNKPPPSFREREPEAPRYAGSTVPSRSFRFLQAMTQGDQQDNSASIPGYNRPQQLMNKYDEQNFSNANKINTHPSRSFKYLQEMTTEQPAVMATMTTVTRTERRISTTNNGQPLQMNVEIQQSQPTFQISTTSSSAYPDENVIDNLSAEIAATDF</sequence>
<name>A0A813P3T4_ADIRI</name>
<accession>A0A813P3T4</accession>
<evidence type="ECO:0000313" key="6">
    <source>
        <dbReference type="EMBL" id="CAF0743123.1"/>
    </source>
</evidence>
<feature type="region of interest" description="Disordered" evidence="4">
    <location>
        <begin position="90"/>
        <end position="140"/>
    </location>
</feature>
<dbReference type="GO" id="GO:0030036">
    <property type="term" value="P:actin cytoskeleton organization"/>
    <property type="evidence" value="ECO:0007669"/>
    <property type="project" value="TreeGrafter"/>
</dbReference>
<feature type="region of interest" description="Disordered" evidence="4">
    <location>
        <begin position="404"/>
        <end position="425"/>
    </location>
</feature>
<evidence type="ECO:0000256" key="3">
    <source>
        <dbReference type="ARBA" id="ARBA00023038"/>
    </source>
</evidence>
<feature type="compositionally biased region" description="Polar residues" evidence="4">
    <location>
        <begin position="215"/>
        <end position="228"/>
    </location>
</feature>
<dbReference type="GO" id="GO:0051371">
    <property type="term" value="F:muscle alpha-actinin binding"/>
    <property type="evidence" value="ECO:0007669"/>
    <property type="project" value="TreeGrafter"/>
</dbReference>
<feature type="region of interest" description="Disordered" evidence="4">
    <location>
        <begin position="300"/>
        <end position="331"/>
    </location>
</feature>
<dbReference type="OrthoDB" id="44841at2759"/>
<dbReference type="Proteomes" id="UP000663852">
    <property type="component" value="Unassembled WGS sequence"/>
</dbReference>
<dbReference type="SUPFAM" id="SSF50156">
    <property type="entry name" value="PDZ domain-like"/>
    <property type="match status" value="1"/>
</dbReference>
<evidence type="ECO:0000259" key="5">
    <source>
        <dbReference type="PROSITE" id="PS50106"/>
    </source>
</evidence>
<dbReference type="GO" id="GO:0005737">
    <property type="term" value="C:cytoplasm"/>
    <property type="evidence" value="ECO:0007669"/>
    <property type="project" value="UniProtKB-SubCell"/>
</dbReference>
<dbReference type="InterPro" id="IPR036034">
    <property type="entry name" value="PDZ_sf"/>
</dbReference>
<feature type="compositionally biased region" description="Polar residues" evidence="4">
    <location>
        <begin position="405"/>
        <end position="424"/>
    </location>
</feature>
<keyword evidence="3" id="KW-0440">LIM domain</keyword>
<dbReference type="AlphaFoldDB" id="A0A813P3T4"/>
<dbReference type="PANTHER" id="PTHR24214:SF38">
    <property type="entry name" value="PDZ AND LIM DOMAIN PROTEIN ZASP-RELATED"/>
    <property type="match status" value="1"/>
</dbReference>
<dbReference type="InterPro" id="IPR001478">
    <property type="entry name" value="PDZ"/>
</dbReference>
<feature type="compositionally biased region" description="Polar residues" evidence="4">
    <location>
        <begin position="300"/>
        <end position="320"/>
    </location>
</feature>
<reference evidence="6" key="1">
    <citation type="submission" date="2021-02" db="EMBL/GenBank/DDBJ databases">
        <authorList>
            <person name="Nowell W R."/>
        </authorList>
    </citation>
    <scope>NUCLEOTIDE SEQUENCE</scope>
</reference>
<protein>
    <recommendedName>
        <fullName evidence="5">PDZ domain-containing protein</fullName>
    </recommendedName>
</protein>
<dbReference type="PANTHER" id="PTHR24214">
    <property type="entry name" value="PDZ AND LIM DOMAIN PROTEIN ZASP"/>
    <property type="match status" value="1"/>
</dbReference>
<proteinExistence type="predicted"/>
<dbReference type="Pfam" id="PF00595">
    <property type="entry name" value="PDZ"/>
    <property type="match status" value="1"/>
</dbReference>
<evidence type="ECO:0000256" key="1">
    <source>
        <dbReference type="ARBA" id="ARBA00004496"/>
    </source>
</evidence>
<feature type="domain" description="PDZ" evidence="5">
    <location>
        <begin position="3"/>
        <end position="85"/>
    </location>
</feature>
<dbReference type="GO" id="GO:0061061">
    <property type="term" value="P:muscle structure development"/>
    <property type="evidence" value="ECO:0007669"/>
    <property type="project" value="TreeGrafter"/>
</dbReference>
<dbReference type="GO" id="GO:0001725">
    <property type="term" value="C:stress fiber"/>
    <property type="evidence" value="ECO:0007669"/>
    <property type="project" value="TreeGrafter"/>
</dbReference>
<feature type="compositionally biased region" description="Low complexity" evidence="4">
    <location>
        <begin position="361"/>
        <end position="377"/>
    </location>
</feature>
<organism evidence="6 7">
    <name type="scientific">Adineta ricciae</name>
    <name type="common">Rotifer</name>
    <dbReference type="NCBI Taxonomy" id="249248"/>
    <lineage>
        <taxon>Eukaryota</taxon>
        <taxon>Metazoa</taxon>
        <taxon>Spiralia</taxon>
        <taxon>Gnathifera</taxon>
        <taxon>Rotifera</taxon>
        <taxon>Eurotatoria</taxon>
        <taxon>Bdelloidea</taxon>
        <taxon>Adinetida</taxon>
        <taxon>Adinetidae</taxon>
        <taxon>Adineta</taxon>
    </lineage>
</organism>
<dbReference type="GO" id="GO:0005912">
    <property type="term" value="C:adherens junction"/>
    <property type="evidence" value="ECO:0007669"/>
    <property type="project" value="TreeGrafter"/>
</dbReference>
<evidence type="ECO:0000256" key="4">
    <source>
        <dbReference type="SAM" id="MobiDB-lite"/>
    </source>
</evidence>
<dbReference type="FunFam" id="2.30.42.10:FF:000055">
    <property type="entry name" value="PDZ and LIM domain protein 3"/>
    <property type="match status" value="1"/>
</dbReference>
<dbReference type="InterPro" id="IPR050604">
    <property type="entry name" value="PDZ-LIM_domain"/>
</dbReference>
<feature type="region of interest" description="Disordered" evidence="4">
    <location>
        <begin position="508"/>
        <end position="529"/>
    </location>
</feature>
<dbReference type="GO" id="GO:0003779">
    <property type="term" value="F:actin binding"/>
    <property type="evidence" value="ECO:0007669"/>
    <property type="project" value="TreeGrafter"/>
</dbReference>
<keyword evidence="2" id="KW-0963">Cytoplasm</keyword>
<comment type="subcellular location">
    <subcellularLocation>
        <location evidence="1">Cytoplasm</location>
    </subcellularLocation>
</comment>